<reference evidence="3 4" key="1">
    <citation type="submission" date="2016-11" db="EMBL/GenBank/DDBJ databases">
        <title>The macronuclear genome of Stentor coeruleus: a giant cell with tiny introns.</title>
        <authorList>
            <person name="Slabodnick M."/>
            <person name="Ruby J.G."/>
            <person name="Reiff S.B."/>
            <person name="Swart E.C."/>
            <person name="Gosai S."/>
            <person name="Prabakaran S."/>
            <person name="Witkowska E."/>
            <person name="Larue G.E."/>
            <person name="Fisher S."/>
            <person name="Freeman R.M."/>
            <person name="Gunawardena J."/>
            <person name="Chu W."/>
            <person name="Stover N.A."/>
            <person name="Gregory B.D."/>
            <person name="Nowacki M."/>
            <person name="Derisi J."/>
            <person name="Roy S.W."/>
            <person name="Marshall W.F."/>
            <person name="Sood P."/>
        </authorList>
    </citation>
    <scope>NUCLEOTIDE SEQUENCE [LARGE SCALE GENOMIC DNA]</scope>
    <source>
        <strain evidence="3">WM001</strain>
    </source>
</reference>
<dbReference type="AlphaFoldDB" id="A0A1R2BBU3"/>
<sequence length="391" mass="45747">MELLTFNIDDGFPEALIRGLRGSFIRKDEYDAIKDCSNLSDVRMVLEETDYLPFLQSEPTPTPTAVIRNKMKEKLAREFEFIKSNATPELYNFLEKVSHRFMIDNVVNMIEVIKNKDVKRLKIAPDPLGYFRGMEDILRFDGEDVAELYQIVLIDTPVGDYFNRLLEDLINAGAMQNRSIDDVQRQFAEITPEILRISLRKMWLEDLHDLCKNLSSTSKEVLLDLVKFEADCMTIQIIYNSLNNPDLNKQSERESGRRSLCPNIGYLYPDYEIQLNKVYDLQTLRQAVDSFPLYKDMLARVADPSNENEMKSPDMKTLDDIMYEKGIVKYSMAFDQQFHYGAFYAYLKLKEQEIRNVIWLSEMVNIQKPKQEPAWRKYENLIPFYCLKSSA</sequence>
<dbReference type="EMBL" id="MPUH01000763">
    <property type="protein sequence ID" value="OMJ74261.1"/>
    <property type="molecule type" value="Genomic_DNA"/>
</dbReference>
<evidence type="ECO:0000256" key="1">
    <source>
        <dbReference type="ARBA" id="ARBA00022448"/>
    </source>
</evidence>
<accession>A0A1R2BBU3</accession>
<dbReference type="Gene3D" id="1.10.132.50">
    <property type="entry name" value="ATP synthase (C/AC39) subunit, domain 3"/>
    <property type="match status" value="1"/>
</dbReference>
<organism evidence="3 4">
    <name type="scientific">Stentor coeruleus</name>
    <dbReference type="NCBI Taxonomy" id="5963"/>
    <lineage>
        <taxon>Eukaryota</taxon>
        <taxon>Sar</taxon>
        <taxon>Alveolata</taxon>
        <taxon>Ciliophora</taxon>
        <taxon>Postciliodesmatophora</taxon>
        <taxon>Heterotrichea</taxon>
        <taxon>Heterotrichida</taxon>
        <taxon>Stentoridae</taxon>
        <taxon>Stentor</taxon>
    </lineage>
</organism>
<dbReference type="Pfam" id="PF01992">
    <property type="entry name" value="vATP-synt_AC39"/>
    <property type="match status" value="1"/>
</dbReference>
<comment type="caution">
    <text evidence="3">The sequence shown here is derived from an EMBL/GenBank/DDBJ whole genome shotgun (WGS) entry which is preliminary data.</text>
</comment>
<gene>
    <name evidence="3" type="ORF">SteCoe_26850</name>
</gene>
<evidence type="ECO:0000313" key="3">
    <source>
        <dbReference type="EMBL" id="OMJ74261.1"/>
    </source>
</evidence>
<dbReference type="InterPro" id="IPR002843">
    <property type="entry name" value="ATPase_V0-cplx_csu/dsu"/>
</dbReference>
<protein>
    <recommendedName>
        <fullName evidence="5">V-type proton ATPase subunit</fullName>
    </recommendedName>
</protein>
<name>A0A1R2BBU3_9CILI</name>
<evidence type="ECO:0008006" key="5">
    <source>
        <dbReference type="Google" id="ProtNLM"/>
    </source>
</evidence>
<evidence type="ECO:0000313" key="4">
    <source>
        <dbReference type="Proteomes" id="UP000187209"/>
    </source>
</evidence>
<dbReference type="PANTHER" id="PTHR11028">
    <property type="entry name" value="VACUOLAR ATP SYNTHASE SUBUNIT AC39"/>
    <property type="match status" value="1"/>
</dbReference>
<dbReference type="OrthoDB" id="282702at2759"/>
<dbReference type="GO" id="GO:0033179">
    <property type="term" value="C:proton-transporting V-type ATPase, V0 domain"/>
    <property type="evidence" value="ECO:0007669"/>
    <property type="project" value="InterPro"/>
</dbReference>
<keyword evidence="1" id="KW-0813">Transport</keyword>
<dbReference type="SUPFAM" id="SSF103486">
    <property type="entry name" value="V-type ATP synthase subunit C"/>
    <property type="match status" value="1"/>
</dbReference>
<evidence type="ECO:0000256" key="2">
    <source>
        <dbReference type="ARBA" id="ARBA00023065"/>
    </source>
</evidence>
<dbReference type="Proteomes" id="UP000187209">
    <property type="component" value="Unassembled WGS sequence"/>
</dbReference>
<dbReference type="GO" id="GO:0046961">
    <property type="term" value="F:proton-transporting ATPase activity, rotational mechanism"/>
    <property type="evidence" value="ECO:0007669"/>
    <property type="project" value="InterPro"/>
</dbReference>
<keyword evidence="2" id="KW-0406">Ion transport</keyword>
<keyword evidence="4" id="KW-1185">Reference proteome</keyword>
<dbReference type="InterPro" id="IPR036079">
    <property type="entry name" value="ATPase_csu/dsu_sf"/>
</dbReference>
<proteinExistence type="predicted"/>
<dbReference type="InterPro" id="IPR016727">
    <property type="entry name" value="ATPase_V0-cplx_dsu"/>
</dbReference>
<dbReference type="InterPro" id="IPR044911">
    <property type="entry name" value="V-type_ATPase_csu/dsu_dom_3"/>
</dbReference>